<dbReference type="SUPFAM" id="SSF53474">
    <property type="entry name" value="alpha/beta-Hydrolases"/>
    <property type="match status" value="1"/>
</dbReference>
<dbReference type="PANTHER" id="PTHR42886">
    <property type="entry name" value="RE40534P-RELATED"/>
    <property type="match status" value="1"/>
</dbReference>
<dbReference type="STRING" id="35608.A0A2U1NIS4"/>
<dbReference type="Proteomes" id="UP000245207">
    <property type="component" value="Unassembled WGS sequence"/>
</dbReference>
<dbReference type="InterPro" id="IPR029058">
    <property type="entry name" value="AB_hydrolase_fold"/>
</dbReference>
<dbReference type="EMBL" id="PKPP01002740">
    <property type="protein sequence ID" value="PWA73422.1"/>
    <property type="molecule type" value="Genomic_DNA"/>
</dbReference>
<dbReference type="InterPro" id="IPR022742">
    <property type="entry name" value="Hydrolase_4"/>
</dbReference>
<protein>
    <submittedName>
        <fullName evidence="3">Alpha/Beta hydrolase fold protein</fullName>
    </submittedName>
</protein>
<dbReference type="SMART" id="SM00367">
    <property type="entry name" value="LRR_CC"/>
    <property type="match status" value="4"/>
</dbReference>
<dbReference type="Gene3D" id="1.20.1280.50">
    <property type="match status" value="1"/>
</dbReference>
<dbReference type="GO" id="GO:0016787">
    <property type="term" value="F:hydrolase activity"/>
    <property type="evidence" value="ECO:0007669"/>
    <property type="project" value="UniProtKB-KW"/>
</dbReference>
<dbReference type="InterPro" id="IPR006553">
    <property type="entry name" value="Leu-rich_rpt_Cys-con_subtyp"/>
</dbReference>
<dbReference type="AlphaFoldDB" id="A0A2U1NIS4"/>
<evidence type="ECO:0000259" key="1">
    <source>
        <dbReference type="Pfam" id="PF12146"/>
    </source>
</evidence>
<dbReference type="Gene3D" id="3.40.50.1820">
    <property type="entry name" value="alpha/beta hydrolase"/>
    <property type="match status" value="1"/>
</dbReference>
<reference evidence="3 4" key="1">
    <citation type="journal article" date="2018" name="Mol. Plant">
        <title>The genome of Artemisia annua provides insight into the evolution of Asteraceae family and artemisinin biosynthesis.</title>
        <authorList>
            <person name="Shen Q."/>
            <person name="Zhang L."/>
            <person name="Liao Z."/>
            <person name="Wang S."/>
            <person name="Yan T."/>
            <person name="Shi P."/>
            <person name="Liu M."/>
            <person name="Fu X."/>
            <person name="Pan Q."/>
            <person name="Wang Y."/>
            <person name="Lv Z."/>
            <person name="Lu X."/>
            <person name="Zhang F."/>
            <person name="Jiang W."/>
            <person name="Ma Y."/>
            <person name="Chen M."/>
            <person name="Hao X."/>
            <person name="Li L."/>
            <person name="Tang Y."/>
            <person name="Lv G."/>
            <person name="Zhou Y."/>
            <person name="Sun X."/>
            <person name="Brodelius P.E."/>
            <person name="Rose J.K.C."/>
            <person name="Tang K."/>
        </authorList>
    </citation>
    <scope>NUCLEOTIDE SEQUENCE [LARGE SCALE GENOMIC DNA]</scope>
    <source>
        <strain evidence="4">cv. Huhao1</strain>
        <tissue evidence="3">Leaf</tissue>
    </source>
</reference>
<keyword evidence="3" id="KW-0378">Hydrolase</keyword>
<sequence length="732" mass="82590">MASTKNTPKHKPGKANVGEEVLDLVIPYIQCIEDRNSVSLVSRNCYEIDGITRKWVTVHTIYSNPSRLRRRFPFIESLTLKSFPSDFSHRDNYVIQITPWIEQLALEFRCLKELRVCGLVVHDADLETLARTRGKDLRSLRISKCGGFSSDGLMHVSKYCSQLKTFCLKYCNQLRTFCLGYEYWINVQDGTWLHQLALNSTVLEKFHFKDSGVSDAVALTLLAKNCCNSLISFEIGACCLSNLGDAFRCAVRLEHFCGDNCDDESDLVGFQFPPNMRSLSIKDFPVPRYSIVLPFLNQIKKLKLVSSGLRYKCQCSLFKRCPNLEVLYTEDVCGDSGLQDIGKYCKKLHKLTHNGNHGLVTHVGLIALAKRCTKLECLKVRLRDISNEAIKCVGTHLKNLRKFRVNLVEKDGITDLPLDNGIRAMLMGCRKLETLDIRLWHGGLTDVGLDYIGKYGRNLRFLSLTRIGKSDAGLVKGTEQQKIIIQNKSGEKLVGLLHETGSKEIVILCHGFQGTKEYSMMVELAVALENQGISAFRFDFSGNGESEGTFEFGNYRKEVSDLHAVVQHFTTANRVISAILGHSKGGNVVVLYASLHHDIPIVFNVSGRYKMDRGIEERLGKDYLERAKKDGFIDIKSKTGELSFRVTEESLLERLNTNMHEAGLNIDQDCKVLTIHGSEDEIIPVEDGLEFAKIIPNNKLHIVEGADHCYNKHREELVSTVLAFIKENLHRV</sequence>
<accession>A0A2U1NIS4</accession>
<name>A0A2U1NIS4_ARTAN</name>
<dbReference type="InterPro" id="IPR032675">
    <property type="entry name" value="LRR_dom_sf"/>
</dbReference>
<evidence type="ECO:0000313" key="3">
    <source>
        <dbReference type="EMBL" id="PWA73422.1"/>
    </source>
</evidence>
<gene>
    <name evidence="3" type="ORF">CTI12_AA261280</name>
</gene>
<evidence type="ECO:0000313" key="4">
    <source>
        <dbReference type="Proteomes" id="UP000245207"/>
    </source>
</evidence>
<dbReference type="PANTHER" id="PTHR42886:SF82">
    <property type="entry name" value="FERULOYL ESTERASE"/>
    <property type="match status" value="1"/>
</dbReference>
<dbReference type="OrthoDB" id="423607at2759"/>
<dbReference type="Pfam" id="PF12146">
    <property type="entry name" value="Hydrolase_4"/>
    <property type="match status" value="1"/>
</dbReference>
<dbReference type="Gene3D" id="3.80.10.10">
    <property type="entry name" value="Ribonuclease Inhibitor"/>
    <property type="match status" value="1"/>
</dbReference>
<keyword evidence="4" id="KW-1185">Reference proteome</keyword>
<dbReference type="InterPro" id="IPR041567">
    <property type="entry name" value="COI1_F-box"/>
</dbReference>
<evidence type="ECO:0000259" key="2">
    <source>
        <dbReference type="Pfam" id="PF18511"/>
    </source>
</evidence>
<comment type="caution">
    <text evidence="3">The sequence shown here is derived from an EMBL/GenBank/DDBJ whole genome shotgun (WGS) entry which is preliminary data.</text>
</comment>
<feature type="domain" description="COI1 F-box" evidence="2">
    <location>
        <begin position="16"/>
        <end position="54"/>
    </location>
</feature>
<dbReference type="Pfam" id="PF18511">
    <property type="entry name" value="F-box_5"/>
    <property type="match status" value="1"/>
</dbReference>
<proteinExistence type="predicted"/>
<organism evidence="3 4">
    <name type="scientific">Artemisia annua</name>
    <name type="common">Sweet wormwood</name>
    <dbReference type="NCBI Taxonomy" id="35608"/>
    <lineage>
        <taxon>Eukaryota</taxon>
        <taxon>Viridiplantae</taxon>
        <taxon>Streptophyta</taxon>
        <taxon>Embryophyta</taxon>
        <taxon>Tracheophyta</taxon>
        <taxon>Spermatophyta</taxon>
        <taxon>Magnoliopsida</taxon>
        <taxon>eudicotyledons</taxon>
        <taxon>Gunneridae</taxon>
        <taxon>Pentapetalae</taxon>
        <taxon>asterids</taxon>
        <taxon>campanulids</taxon>
        <taxon>Asterales</taxon>
        <taxon>Asteraceae</taxon>
        <taxon>Asteroideae</taxon>
        <taxon>Anthemideae</taxon>
        <taxon>Artemisiinae</taxon>
        <taxon>Artemisia</taxon>
    </lineage>
</organism>
<dbReference type="SUPFAM" id="SSF52047">
    <property type="entry name" value="RNI-like"/>
    <property type="match status" value="1"/>
</dbReference>
<feature type="domain" description="Serine aminopeptidase S33" evidence="1">
    <location>
        <begin position="502"/>
        <end position="598"/>
    </location>
</feature>